<dbReference type="PANTHER" id="PTHR11596">
    <property type="entry name" value="ALKALINE PHOSPHATASE"/>
    <property type="match status" value="1"/>
</dbReference>
<dbReference type="AlphaFoldDB" id="A0A562NWX3"/>
<name>A0A562NWX3_9RHOB</name>
<evidence type="ECO:0000256" key="1">
    <source>
        <dbReference type="ARBA" id="ARBA00004609"/>
    </source>
</evidence>
<dbReference type="PRINTS" id="PR00113">
    <property type="entry name" value="ALKPHPHTASE"/>
</dbReference>
<feature type="binding site" evidence="13">
    <location>
        <position position="64"/>
    </location>
    <ligand>
        <name>Zn(2+)</name>
        <dbReference type="ChEBI" id="CHEBI:29105"/>
        <label>2</label>
    </ligand>
</feature>
<dbReference type="GO" id="GO:0098552">
    <property type="term" value="C:side of membrane"/>
    <property type="evidence" value="ECO:0007669"/>
    <property type="project" value="UniProtKB-KW"/>
</dbReference>
<evidence type="ECO:0000313" key="16">
    <source>
        <dbReference type="EMBL" id="TWI36727.1"/>
    </source>
</evidence>
<evidence type="ECO:0000256" key="3">
    <source>
        <dbReference type="ARBA" id="ARBA00022553"/>
    </source>
</evidence>
<evidence type="ECO:0000256" key="13">
    <source>
        <dbReference type="PIRSR" id="PIRSR601952-2"/>
    </source>
</evidence>
<dbReference type="GO" id="GO:0046872">
    <property type="term" value="F:metal ion binding"/>
    <property type="evidence" value="ECO:0007669"/>
    <property type="project" value="UniProtKB-KW"/>
</dbReference>
<dbReference type="SUPFAM" id="SSF53649">
    <property type="entry name" value="Alkaline phosphatase-like"/>
    <property type="match status" value="1"/>
</dbReference>
<dbReference type="InterPro" id="IPR001952">
    <property type="entry name" value="Alkaline_phosphatase"/>
</dbReference>
<comment type="cofactor">
    <cofactor evidence="13">
        <name>Mg(2+)</name>
        <dbReference type="ChEBI" id="CHEBI:18420"/>
    </cofactor>
    <text evidence="13">Binds 1 Mg(2+) ion.</text>
</comment>
<evidence type="ECO:0000256" key="5">
    <source>
        <dbReference type="ARBA" id="ARBA00022723"/>
    </source>
</evidence>
<evidence type="ECO:0000256" key="8">
    <source>
        <dbReference type="ARBA" id="ARBA00022842"/>
    </source>
</evidence>
<dbReference type="Pfam" id="PF00245">
    <property type="entry name" value="Alk_phosphatase"/>
    <property type="match status" value="1"/>
</dbReference>
<evidence type="ECO:0000256" key="6">
    <source>
        <dbReference type="ARBA" id="ARBA00022801"/>
    </source>
</evidence>
<feature type="binding site" evidence="13">
    <location>
        <position position="64"/>
    </location>
    <ligand>
        <name>Mg(2+)</name>
        <dbReference type="ChEBI" id="CHEBI:18420"/>
    </ligand>
</feature>
<keyword evidence="2" id="KW-1003">Cell membrane</keyword>
<dbReference type="OrthoDB" id="9794455at2"/>
<proteinExistence type="inferred from homology"/>
<evidence type="ECO:0000256" key="11">
    <source>
        <dbReference type="ARBA" id="ARBA00023288"/>
    </source>
</evidence>
<keyword evidence="6" id="KW-0378">Hydrolase</keyword>
<dbReference type="SMART" id="SM00098">
    <property type="entry name" value="alkPPc"/>
    <property type="match status" value="1"/>
</dbReference>
<comment type="caution">
    <text evidence="16">The sequence shown here is derived from an EMBL/GenBank/DDBJ whole genome shotgun (WGS) entry which is preliminary data.</text>
</comment>
<feature type="binding site" evidence="13">
    <location>
        <position position="176"/>
    </location>
    <ligand>
        <name>Mg(2+)</name>
        <dbReference type="ChEBI" id="CHEBI:18420"/>
    </ligand>
</feature>
<feature type="chain" id="PRO_5021727662" evidence="15">
    <location>
        <begin position="24"/>
        <end position="500"/>
    </location>
</feature>
<evidence type="ECO:0000313" key="17">
    <source>
        <dbReference type="Proteomes" id="UP000316225"/>
    </source>
</evidence>
<keyword evidence="3" id="KW-0597">Phosphoprotein</keyword>
<dbReference type="FunFam" id="3.40.720.10:FF:000008">
    <property type="entry name" value="Alkaline phosphatase"/>
    <property type="match status" value="1"/>
</dbReference>
<accession>A0A562NWX3</accession>
<dbReference type="Proteomes" id="UP000316225">
    <property type="component" value="Unassembled WGS sequence"/>
</dbReference>
<evidence type="ECO:0000256" key="12">
    <source>
        <dbReference type="PIRSR" id="PIRSR601952-1"/>
    </source>
</evidence>
<dbReference type="GO" id="GO:0004035">
    <property type="term" value="F:alkaline phosphatase activity"/>
    <property type="evidence" value="ECO:0007669"/>
    <property type="project" value="TreeGrafter"/>
</dbReference>
<keyword evidence="8 13" id="KW-0460">Magnesium</keyword>
<feature type="binding site" evidence="13">
    <location>
        <position position="455"/>
    </location>
    <ligand>
        <name>Zn(2+)</name>
        <dbReference type="ChEBI" id="CHEBI:29105"/>
        <label>2</label>
    </ligand>
</feature>
<keyword evidence="9" id="KW-0472">Membrane</keyword>
<organism evidence="16 17">
    <name type="scientific">Paracoccus sulfuroxidans</name>
    <dbReference type="NCBI Taxonomy" id="384678"/>
    <lineage>
        <taxon>Bacteria</taxon>
        <taxon>Pseudomonadati</taxon>
        <taxon>Pseudomonadota</taxon>
        <taxon>Alphaproteobacteria</taxon>
        <taxon>Rhodobacterales</taxon>
        <taxon>Paracoccaceae</taxon>
        <taxon>Paracoccus</taxon>
    </lineage>
</organism>
<feature type="signal peptide" evidence="15">
    <location>
        <begin position="1"/>
        <end position="23"/>
    </location>
</feature>
<evidence type="ECO:0000256" key="7">
    <source>
        <dbReference type="ARBA" id="ARBA00022833"/>
    </source>
</evidence>
<keyword evidence="10" id="KW-0325">Glycoprotein</keyword>
<comment type="cofactor">
    <cofactor evidence="13">
        <name>Zn(2+)</name>
        <dbReference type="ChEBI" id="CHEBI:29105"/>
    </cofactor>
    <text evidence="13">Binds 2 Zn(2+) ions.</text>
</comment>
<dbReference type="RefSeq" id="WP_145396160.1">
    <property type="nucleotide sequence ID" value="NZ_VLKU01000002.1"/>
</dbReference>
<keyword evidence="4" id="KW-0336">GPI-anchor</keyword>
<evidence type="ECO:0000256" key="10">
    <source>
        <dbReference type="ARBA" id="ARBA00023180"/>
    </source>
</evidence>
<dbReference type="Gene3D" id="3.40.720.10">
    <property type="entry name" value="Alkaline Phosphatase, subunit A"/>
    <property type="match status" value="1"/>
</dbReference>
<protein>
    <submittedName>
        <fullName evidence="16">Alkaline phosphatase</fullName>
    </submittedName>
</protein>
<evidence type="ECO:0000256" key="9">
    <source>
        <dbReference type="ARBA" id="ARBA00023136"/>
    </source>
</evidence>
<comment type="similarity">
    <text evidence="14">Belongs to the alkaline phosphatase family.</text>
</comment>
<reference evidence="16 17" key="1">
    <citation type="journal article" date="2015" name="Stand. Genomic Sci.">
        <title>Genomic Encyclopedia of Bacterial and Archaeal Type Strains, Phase III: the genomes of soil and plant-associated and newly described type strains.</title>
        <authorList>
            <person name="Whitman W.B."/>
            <person name="Woyke T."/>
            <person name="Klenk H.P."/>
            <person name="Zhou Y."/>
            <person name="Lilburn T.G."/>
            <person name="Beck B.J."/>
            <person name="De Vos P."/>
            <person name="Vandamme P."/>
            <person name="Eisen J.A."/>
            <person name="Garrity G."/>
            <person name="Hugenholtz P."/>
            <person name="Kyrpides N.C."/>
        </authorList>
    </citation>
    <scope>NUCLEOTIDE SEQUENCE [LARGE SCALE GENOMIC DNA]</scope>
    <source>
        <strain evidence="16 17">CGMCC 1.5364</strain>
    </source>
</reference>
<keyword evidence="15" id="KW-0732">Signal</keyword>
<dbReference type="EMBL" id="VLKU01000002">
    <property type="protein sequence ID" value="TWI36727.1"/>
    <property type="molecule type" value="Genomic_DNA"/>
</dbReference>
<keyword evidence="11" id="KW-0449">Lipoprotein</keyword>
<feature type="binding site" evidence="13">
    <location>
        <position position="340"/>
    </location>
    <ligand>
        <name>Zn(2+)</name>
        <dbReference type="ChEBI" id="CHEBI:29105"/>
        <label>2</label>
    </ligand>
</feature>
<dbReference type="GO" id="GO:0005886">
    <property type="term" value="C:plasma membrane"/>
    <property type="evidence" value="ECO:0007669"/>
    <property type="project" value="UniProtKB-SubCell"/>
</dbReference>
<evidence type="ECO:0000256" key="2">
    <source>
        <dbReference type="ARBA" id="ARBA00022475"/>
    </source>
</evidence>
<dbReference type="CDD" id="cd16012">
    <property type="entry name" value="ALP"/>
    <property type="match status" value="1"/>
</dbReference>
<keyword evidence="17" id="KW-1185">Reference proteome</keyword>
<sequence length="500" mass="53205">MTSSFRLLALGASVLALTTAASAQDNVLQHDDSYYTAAQAELAKKIASQQNVGRAKNVVLFVVDGLSVPTITASRIYEGQSRGVDGESNVLSFEELLPYTALSKTYTHDSQVADSAPTATAIVSGVKSVNGTIGVTQAIQADVCASQKGAEVTTLFELAEEAGLSTGIISTARITHATPAATYAKVAGRDWEADKDLPEEAVQNGCKDIAAQLVDWPAGNGFEVVMGGGRGNFMLESQADPEDETAKGARKDGRDLVAEWQQKHNDGVYVWNKEGFDAIDPAATDRIFGLFNRSHMQYDADREKDAGGEPSLAEMAVKAVDVLSKNDDGFVLMVEGGRVDHAHHAGNAARALIDTVAVADAVKAVYDKVDPNETLIILTADHSHVFSIAGYPKRNNPILGIAGMGDDQKPYTTLGYQNGPGAKLDEPRADLTNVDTTDVDFLQQALVPLGESETHAGDDVVIFAQGPWAHLFHGVVEQNLVYHVMEHATDMANRAALAAK</sequence>
<keyword evidence="5 13" id="KW-0479">Metal-binding</keyword>
<feature type="active site" description="Phosphoserine intermediate" evidence="12">
    <location>
        <position position="115"/>
    </location>
</feature>
<feature type="binding site" evidence="13">
    <location>
        <position position="381"/>
    </location>
    <ligand>
        <name>Zn(2+)</name>
        <dbReference type="ChEBI" id="CHEBI:29105"/>
        <label>2</label>
    </ligand>
</feature>
<keyword evidence="7 13" id="KW-0862">Zinc</keyword>
<comment type="subcellular location">
    <subcellularLocation>
        <location evidence="1">Cell membrane</location>
        <topology evidence="1">Lipid-anchor</topology>
        <topology evidence="1">GPI-anchor</topology>
    </subcellularLocation>
</comment>
<feature type="binding site" evidence="13">
    <location>
        <position position="382"/>
    </location>
    <ligand>
        <name>Zn(2+)</name>
        <dbReference type="ChEBI" id="CHEBI:29105"/>
        <label>2</label>
    </ligand>
</feature>
<evidence type="ECO:0000256" key="4">
    <source>
        <dbReference type="ARBA" id="ARBA00022622"/>
    </source>
</evidence>
<gene>
    <name evidence="16" type="ORF">IQ24_00509</name>
</gene>
<feature type="binding site" evidence="13">
    <location>
        <position position="335"/>
    </location>
    <ligand>
        <name>Mg(2+)</name>
        <dbReference type="ChEBI" id="CHEBI:18420"/>
    </ligand>
</feature>
<evidence type="ECO:0000256" key="14">
    <source>
        <dbReference type="RuleBase" id="RU003946"/>
    </source>
</evidence>
<dbReference type="InterPro" id="IPR017850">
    <property type="entry name" value="Alkaline_phosphatase_core_sf"/>
</dbReference>
<evidence type="ECO:0000256" key="15">
    <source>
        <dbReference type="SAM" id="SignalP"/>
    </source>
</evidence>
<feature type="binding site" evidence="13">
    <location>
        <position position="178"/>
    </location>
    <ligand>
        <name>Mg(2+)</name>
        <dbReference type="ChEBI" id="CHEBI:18420"/>
    </ligand>
</feature>
<dbReference type="PANTHER" id="PTHR11596:SF5">
    <property type="entry name" value="ALKALINE PHOSPHATASE"/>
    <property type="match status" value="1"/>
</dbReference>
<feature type="binding site" evidence="13">
    <location>
        <position position="344"/>
    </location>
    <ligand>
        <name>Mg(2+)</name>
        <dbReference type="ChEBI" id="CHEBI:18420"/>
    </ligand>
</feature>